<evidence type="ECO:0000259" key="3">
    <source>
        <dbReference type="Pfam" id="PF01425"/>
    </source>
</evidence>
<reference evidence="4 5" key="1">
    <citation type="journal article" date="2025" name="Microbiol. Resour. Announc.">
        <title>Draft genome sequences for Neonectria magnoliae and Neonectria punicea, canker pathogens of Liriodendron tulipifera and Acer saccharum in West Virginia.</title>
        <authorList>
            <person name="Petronek H.M."/>
            <person name="Kasson M.T."/>
            <person name="Metheny A.M."/>
            <person name="Stauder C.M."/>
            <person name="Lovett B."/>
            <person name="Lynch S.C."/>
            <person name="Garnas J.R."/>
            <person name="Kasson L.R."/>
            <person name="Stajich J.E."/>
        </authorList>
    </citation>
    <scope>NUCLEOTIDE SEQUENCE [LARGE SCALE GENOMIC DNA]</scope>
    <source>
        <strain evidence="4 5">NRRL 64653</strain>
    </source>
</reference>
<comment type="caution">
    <text evidence="4">The sequence shown here is derived from an EMBL/GenBank/DDBJ whole genome shotgun (WGS) entry which is preliminary data.</text>
</comment>
<dbReference type="InterPro" id="IPR036928">
    <property type="entry name" value="AS_sf"/>
</dbReference>
<dbReference type="InterPro" id="IPR020556">
    <property type="entry name" value="Amidase_CS"/>
</dbReference>
<feature type="region of interest" description="Disordered" evidence="2">
    <location>
        <begin position="88"/>
        <end position="116"/>
    </location>
</feature>
<accession>A0ABR1HT14</accession>
<gene>
    <name evidence="4" type="ORF">QQX98_000719</name>
</gene>
<sequence length="632" mass="68364">MDKTLSPSSGQQKFFNYPDSCKGPDSPNENQKPLKNPVIRGRILIPAAFMMEHFRFIRETAWHNAGFGALRQIREHIMDYEPWFEPTIIPMPKTSQDQSQDQQSTPPAEATGLPPQLKNRQFYSVSDYHAMYLAGETTPTDVAQALLPLIQRNSSPPGKHSVAWFDTKVDMVLKSAEASTLRYKENRPLGVLDGVPTGIKDDYDMDGYATTLGSLNDYATTAADNGSITNWCVQKLEEAGALNLGKLHMHEFGLDTTGNNPNYGAPPNPFNPKYYTGGSSSGPAYAVSAGLIPIALGSDGGGSIRIPSSYCSVFGLKPTHARLSSRPSPNHAPTCAVQGPLAVDVHSLAALYEVVADPHPSTQYPPLYLQPRPPLTKVLGIHERWISRAEPGVQSLVRGLVDKLCSNYGYRTIQIDIPFTTEGQTAHAVTILTDGATLLPQTGNLTAANKILLALGRSTPSTDYLLAQKLRRLLMQHLAHLWETYPGMLIITPTTACAGSPIHGGRSELKFGASDGNHTIESMAYVWLANFCGLPALTAPAGYLIPEGQKNAGAVADKNTVGKIPVGLMATGEWCSESALLEFGVDVEAAGEEIRCRPLIWEDVISIAKTQAKLDHIGTDAGSESLDLLIRP</sequence>
<dbReference type="Proteomes" id="UP001498476">
    <property type="component" value="Unassembled WGS sequence"/>
</dbReference>
<evidence type="ECO:0000313" key="5">
    <source>
        <dbReference type="Proteomes" id="UP001498476"/>
    </source>
</evidence>
<feature type="compositionally biased region" description="Low complexity" evidence="2">
    <location>
        <begin position="95"/>
        <end position="104"/>
    </location>
</feature>
<feature type="domain" description="Amidase" evidence="3">
    <location>
        <begin position="164"/>
        <end position="581"/>
    </location>
</feature>
<evidence type="ECO:0000256" key="1">
    <source>
        <dbReference type="ARBA" id="ARBA00009199"/>
    </source>
</evidence>
<dbReference type="Gene3D" id="3.90.1300.10">
    <property type="entry name" value="Amidase signature (AS) domain"/>
    <property type="match status" value="1"/>
</dbReference>
<keyword evidence="5" id="KW-1185">Reference proteome</keyword>
<protein>
    <recommendedName>
        <fullName evidence="3">Amidase domain-containing protein</fullName>
    </recommendedName>
</protein>
<dbReference type="InterPro" id="IPR023631">
    <property type="entry name" value="Amidase_dom"/>
</dbReference>
<feature type="region of interest" description="Disordered" evidence="2">
    <location>
        <begin position="1"/>
        <end position="35"/>
    </location>
</feature>
<dbReference type="SUPFAM" id="SSF75304">
    <property type="entry name" value="Amidase signature (AS) enzymes"/>
    <property type="match status" value="1"/>
</dbReference>
<dbReference type="EMBL" id="JAZAVJ010000006">
    <property type="protein sequence ID" value="KAK7424109.1"/>
    <property type="molecule type" value="Genomic_DNA"/>
</dbReference>
<dbReference type="PROSITE" id="PS00571">
    <property type="entry name" value="AMIDASES"/>
    <property type="match status" value="1"/>
</dbReference>
<dbReference type="Pfam" id="PF01425">
    <property type="entry name" value="Amidase"/>
    <property type="match status" value="1"/>
</dbReference>
<evidence type="ECO:0000313" key="4">
    <source>
        <dbReference type="EMBL" id="KAK7424109.1"/>
    </source>
</evidence>
<dbReference type="PANTHER" id="PTHR11895:SF67">
    <property type="entry name" value="AMIDASE DOMAIN-CONTAINING PROTEIN"/>
    <property type="match status" value="1"/>
</dbReference>
<organism evidence="4 5">
    <name type="scientific">Neonectria punicea</name>
    <dbReference type="NCBI Taxonomy" id="979145"/>
    <lineage>
        <taxon>Eukaryota</taxon>
        <taxon>Fungi</taxon>
        <taxon>Dikarya</taxon>
        <taxon>Ascomycota</taxon>
        <taxon>Pezizomycotina</taxon>
        <taxon>Sordariomycetes</taxon>
        <taxon>Hypocreomycetidae</taxon>
        <taxon>Hypocreales</taxon>
        <taxon>Nectriaceae</taxon>
        <taxon>Neonectria</taxon>
    </lineage>
</organism>
<name>A0ABR1HT14_9HYPO</name>
<feature type="compositionally biased region" description="Polar residues" evidence="2">
    <location>
        <begin position="1"/>
        <end position="14"/>
    </location>
</feature>
<dbReference type="InterPro" id="IPR000120">
    <property type="entry name" value="Amidase"/>
</dbReference>
<comment type="similarity">
    <text evidence="1">Belongs to the amidase family.</text>
</comment>
<proteinExistence type="inferred from homology"/>
<evidence type="ECO:0000256" key="2">
    <source>
        <dbReference type="SAM" id="MobiDB-lite"/>
    </source>
</evidence>
<dbReference type="PANTHER" id="PTHR11895">
    <property type="entry name" value="TRANSAMIDASE"/>
    <property type="match status" value="1"/>
</dbReference>